<feature type="transmembrane region" description="Helical" evidence="6">
    <location>
        <begin position="528"/>
        <end position="548"/>
    </location>
</feature>
<dbReference type="InterPro" id="IPR004869">
    <property type="entry name" value="MMPL_dom"/>
</dbReference>
<feature type="transmembrane region" description="Helical" evidence="6">
    <location>
        <begin position="278"/>
        <end position="302"/>
    </location>
</feature>
<feature type="domain" description="SSD" evidence="7">
    <location>
        <begin position="244"/>
        <end position="335"/>
    </location>
</feature>
<dbReference type="Gene3D" id="1.20.1640.10">
    <property type="entry name" value="Multidrug efflux transporter AcrB transmembrane domain"/>
    <property type="match status" value="2"/>
</dbReference>
<feature type="transmembrane region" description="Helical" evidence="6">
    <location>
        <begin position="363"/>
        <end position="388"/>
    </location>
</feature>
<keyword evidence="4 6" id="KW-1133">Transmembrane helix</keyword>
<feature type="transmembrane region" description="Helical" evidence="6">
    <location>
        <begin position="593"/>
        <end position="616"/>
    </location>
</feature>
<keyword evidence="5 6" id="KW-0472">Membrane</keyword>
<evidence type="ECO:0000256" key="2">
    <source>
        <dbReference type="ARBA" id="ARBA00022475"/>
    </source>
</evidence>
<evidence type="ECO:0000259" key="7">
    <source>
        <dbReference type="PROSITE" id="PS50156"/>
    </source>
</evidence>
<dbReference type="Proteomes" id="UP000238164">
    <property type="component" value="Chromosome 1"/>
</dbReference>
<feature type="transmembrane region" description="Helical" evidence="6">
    <location>
        <begin position="560"/>
        <end position="581"/>
    </location>
</feature>
<evidence type="ECO:0000313" key="9">
    <source>
        <dbReference type="Proteomes" id="UP000238164"/>
    </source>
</evidence>
<accession>A0A2N9JKH2</accession>
<dbReference type="KEGG" id="mgg:MPLG2_3041"/>
<feature type="transmembrane region" description="Helical" evidence="6">
    <location>
        <begin position="322"/>
        <end position="342"/>
    </location>
</feature>
<protein>
    <submittedName>
        <fullName evidence="8">Membrane protein YdfJ</fullName>
    </submittedName>
</protein>
<dbReference type="InterPro" id="IPR050545">
    <property type="entry name" value="Mycobact_MmpL"/>
</dbReference>
<feature type="transmembrane region" description="Helical" evidence="6">
    <location>
        <begin position="665"/>
        <end position="684"/>
    </location>
</feature>
<feature type="transmembrane region" description="Helical" evidence="6">
    <location>
        <begin position="637"/>
        <end position="659"/>
    </location>
</feature>
<keyword evidence="2" id="KW-1003">Cell membrane</keyword>
<dbReference type="PANTHER" id="PTHR33406:SF13">
    <property type="entry name" value="MEMBRANE PROTEIN YDFJ"/>
    <property type="match status" value="1"/>
</dbReference>
<keyword evidence="3 6" id="KW-0812">Transmembrane</keyword>
<dbReference type="RefSeq" id="WP_105186660.1">
    <property type="nucleotide sequence ID" value="NZ_BAAAGO010000006.1"/>
</dbReference>
<dbReference type="AlphaFoldDB" id="A0A2N9JKH2"/>
<dbReference type="PROSITE" id="PS50156">
    <property type="entry name" value="SSD"/>
    <property type="match status" value="1"/>
</dbReference>
<evidence type="ECO:0000256" key="4">
    <source>
        <dbReference type="ARBA" id="ARBA00022989"/>
    </source>
</evidence>
<dbReference type="EMBL" id="LT985188">
    <property type="protein sequence ID" value="SPD88071.1"/>
    <property type="molecule type" value="Genomic_DNA"/>
</dbReference>
<feature type="transmembrane region" description="Helical" evidence="6">
    <location>
        <begin position="183"/>
        <end position="203"/>
    </location>
</feature>
<reference evidence="8 9" key="1">
    <citation type="submission" date="2018-02" db="EMBL/GenBank/DDBJ databases">
        <authorList>
            <person name="Cohen D.B."/>
            <person name="Kent A.D."/>
        </authorList>
    </citation>
    <scope>NUCLEOTIDE SEQUENCE [LARGE SCALE GENOMIC DNA]</scope>
    <source>
        <strain evidence="8">1</strain>
    </source>
</reference>
<evidence type="ECO:0000313" key="8">
    <source>
        <dbReference type="EMBL" id="SPD88071.1"/>
    </source>
</evidence>
<comment type="subcellular location">
    <subcellularLocation>
        <location evidence="1">Cell membrane</location>
        <topology evidence="1">Multi-pass membrane protein</topology>
    </subcellularLocation>
</comment>
<name>A0A2N9JKH2_9ACTN</name>
<dbReference type="SUPFAM" id="SSF82866">
    <property type="entry name" value="Multidrug efflux transporter AcrB transmembrane domain"/>
    <property type="match status" value="2"/>
</dbReference>
<dbReference type="Pfam" id="PF03176">
    <property type="entry name" value="MMPL"/>
    <property type="match status" value="2"/>
</dbReference>
<dbReference type="InterPro" id="IPR000731">
    <property type="entry name" value="SSD"/>
</dbReference>
<sequence length="886" mass="93655">MSSMLYRIGRACYRHGFRVLAVWLILLAGLGGAVAVTGGAQFNDNFTIPGASSQVALDQLKMTFPSAAAATAQLVITLPEGQSLNDKATKTTVIDALDTFKTLPIVDEVVTPYNEHIDGLISSNGRAGIARVQLIDTITMSTITEAQKQSLEDQTERVQALIPGSQVHLGGEVFSVHIPHISIIEGLGVVVAVIVLLGVLGSITAAAMPVGTALIGVGIAVEIAMIGSRVIEVSSTSLMLAVMISLAVGIDYALFIVSRHRDQLSQGLDPEESAARAVATAGSAVVFAGLTVIIALVGLSISGIPFLGVMGVFSAVGVGVEVLLALTLLPAFLGFAGTRLTPKAAKPRKDGSPATPRFDLRRLWVRLVTAVPLLTIAVVIAALGLLALPAKDLQLALPNSGRNPTSYGDRVTFDVISSEFGIGYNGPLVVTGTIVESDDPLKITDGLKAEIEKMPGVQLVPLATPNENADTALIQVIPTTGPDDPKTAELVQQLRDQHDRWLKQWGIDTSVTGATAVQIDVSQRLADALIPFAIFVVGLSLVLLTLVFRSLWVPLKAAVGFLLSVGAAFGATALVFNQGFLKQLINLEEPGPIISFLPIILMGVLFGLAMDYEVFLVSRMREEYVHGNTENFVEDGFVHSSRVVVAAAMIMFAVFAFFVPSGEGSIKPIAFALAIGVALDAFVVRMTLVPAVMKLLGTHAWWLPKWLAKRLPMVDIEGETLAHQLKLQGWPEAAGHIVYGRDLAIADAFDGVDVAVRPGEVLVVEGETTARRALLMALAGRLPLAAGELVVAGRVLPEQGSEVRRLAAVATTKHPSPIHDFDGPVLLVEEADQFTRVERAALADRLRTLTEAGGCAVLAHAPGADLSDVLPAAHRTMNLQGELSHV</sequence>
<evidence type="ECO:0000256" key="3">
    <source>
        <dbReference type="ARBA" id="ARBA00022692"/>
    </source>
</evidence>
<evidence type="ECO:0000256" key="5">
    <source>
        <dbReference type="ARBA" id="ARBA00023136"/>
    </source>
</evidence>
<gene>
    <name evidence="8" type="primary">ydfJ</name>
    <name evidence="8" type="ORF">MPLG2_3041</name>
</gene>
<proteinExistence type="predicted"/>
<keyword evidence="9" id="KW-1185">Reference proteome</keyword>
<evidence type="ECO:0000256" key="6">
    <source>
        <dbReference type="SAM" id="Phobius"/>
    </source>
</evidence>
<organism evidence="8 9">
    <name type="scientific">Micropruina glycogenica</name>
    <dbReference type="NCBI Taxonomy" id="75385"/>
    <lineage>
        <taxon>Bacteria</taxon>
        <taxon>Bacillati</taxon>
        <taxon>Actinomycetota</taxon>
        <taxon>Actinomycetes</taxon>
        <taxon>Propionibacteriales</taxon>
        <taxon>Nocardioidaceae</taxon>
        <taxon>Micropruina</taxon>
    </lineage>
</organism>
<feature type="transmembrane region" description="Helical" evidence="6">
    <location>
        <begin position="237"/>
        <end position="257"/>
    </location>
</feature>
<evidence type="ECO:0000256" key="1">
    <source>
        <dbReference type="ARBA" id="ARBA00004651"/>
    </source>
</evidence>
<dbReference type="GO" id="GO:0005886">
    <property type="term" value="C:plasma membrane"/>
    <property type="evidence" value="ECO:0007669"/>
    <property type="project" value="UniProtKB-SubCell"/>
</dbReference>
<dbReference type="OrthoDB" id="7051771at2"/>
<dbReference type="PANTHER" id="PTHR33406">
    <property type="entry name" value="MEMBRANE PROTEIN MJ1562-RELATED"/>
    <property type="match status" value="1"/>
</dbReference>
<feature type="transmembrane region" description="Helical" evidence="6">
    <location>
        <begin position="210"/>
        <end position="231"/>
    </location>
</feature>